<keyword evidence="3 5" id="KW-1133">Transmembrane helix</keyword>
<feature type="transmembrane region" description="Helical" evidence="5">
    <location>
        <begin position="149"/>
        <end position="171"/>
    </location>
</feature>
<evidence type="ECO:0000256" key="3">
    <source>
        <dbReference type="ARBA" id="ARBA00022989"/>
    </source>
</evidence>
<reference evidence="6" key="1">
    <citation type="submission" date="2020-05" db="EMBL/GenBank/DDBJ databases">
        <authorList>
            <person name="Chiriac C."/>
            <person name="Salcher M."/>
            <person name="Ghai R."/>
            <person name="Kavagutti S V."/>
        </authorList>
    </citation>
    <scope>NUCLEOTIDE SEQUENCE</scope>
</reference>
<evidence type="ECO:0000256" key="5">
    <source>
        <dbReference type="SAM" id="Phobius"/>
    </source>
</evidence>
<feature type="transmembrane region" description="Helical" evidence="5">
    <location>
        <begin position="48"/>
        <end position="66"/>
    </location>
</feature>
<evidence type="ECO:0000313" key="6">
    <source>
        <dbReference type="EMBL" id="CAB4662186.1"/>
    </source>
</evidence>
<keyword evidence="2 5" id="KW-0812">Transmembrane</keyword>
<keyword evidence="4 5" id="KW-0472">Membrane</keyword>
<dbReference type="Pfam" id="PF01988">
    <property type="entry name" value="VIT1"/>
    <property type="match status" value="1"/>
</dbReference>
<feature type="transmembrane region" description="Helical" evidence="5">
    <location>
        <begin position="177"/>
        <end position="195"/>
    </location>
</feature>
<dbReference type="GO" id="GO:0012505">
    <property type="term" value="C:endomembrane system"/>
    <property type="evidence" value="ECO:0007669"/>
    <property type="project" value="UniProtKB-SubCell"/>
</dbReference>
<feature type="transmembrane region" description="Helical" evidence="5">
    <location>
        <begin position="207"/>
        <end position="228"/>
    </location>
</feature>
<comment type="subcellular location">
    <subcellularLocation>
        <location evidence="1">Endomembrane system</location>
        <topology evidence="1">Multi-pass membrane protein</topology>
    </subcellularLocation>
</comment>
<dbReference type="GO" id="GO:0030026">
    <property type="term" value="P:intracellular manganese ion homeostasis"/>
    <property type="evidence" value="ECO:0007669"/>
    <property type="project" value="InterPro"/>
</dbReference>
<evidence type="ECO:0000256" key="4">
    <source>
        <dbReference type="ARBA" id="ARBA00023136"/>
    </source>
</evidence>
<dbReference type="CDD" id="cd02432">
    <property type="entry name" value="Nodulin-21_like_1"/>
    <property type="match status" value="1"/>
</dbReference>
<evidence type="ECO:0000256" key="2">
    <source>
        <dbReference type="ARBA" id="ARBA00022692"/>
    </source>
</evidence>
<evidence type="ECO:0000256" key="1">
    <source>
        <dbReference type="ARBA" id="ARBA00004127"/>
    </source>
</evidence>
<dbReference type="EMBL" id="CAEZWE010000077">
    <property type="protein sequence ID" value="CAB4662186.1"/>
    <property type="molecule type" value="Genomic_DNA"/>
</dbReference>
<dbReference type="PANTHER" id="PTHR31851">
    <property type="entry name" value="FE(2+)/MN(2+) TRANSPORTER PCL1"/>
    <property type="match status" value="1"/>
</dbReference>
<gene>
    <name evidence="6" type="ORF">UFOPK2169_01486</name>
</gene>
<accession>A0A6J6LKL6</accession>
<dbReference type="AlphaFoldDB" id="A0A6J6LKL6"/>
<dbReference type="GO" id="GO:0005384">
    <property type="term" value="F:manganese ion transmembrane transporter activity"/>
    <property type="evidence" value="ECO:0007669"/>
    <property type="project" value="InterPro"/>
</dbReference>
<organism evidence="6">
    <name type="scientific">freshwater metagenome</name>
    <dbReference type="NCBI Taxonomy" id="449393"/>
    <lineage>
        <taxon>unclassified sequences</taxon>
        <taxon>metagenomes</taxon>
        <taxon>ecological metagenomes</taxon>
    </lineage>
</organism>
<sequence length="233" mass="23886">METMAHLERHAAHRVGILRASVLGANDGLISTACLILAVAASSASREAILTAGIAGLVAGAVSMALGEYVSVSSQSDAEQADIAKETWELETMPDHELDELTEIFAAKGLPQALAREVAEELTRHDALAIHLAEELGITEITKARPVQAAVSSALAFSLGAGIPLLTAALATDDSRIAVTLVVVTASLAALGWAGARFGRAQKTRPVIRVVVGGVIAMAITIGIGQLLGATIA</sequence>
<protein>
    <submittedName>
        <fullName evidence="6">Unannotated protein</fullName>
    </submittedName>
</protein>
<name>A0A6J6LKL6_9ZZZZ</name>
<feature type="transmembrane region" description="Helical" evidence="5">
    <location>
        <begin position="20"/>
        <end position="42"/>
    </location>
</feature>
<proteinExistence type="predicted"/>
<dbReference type="InterPro" id="IPR008217">
    <property type="entry name" value="Ccc1_fam"/>
</dbReference>